<organism evidence="1">
    <name type="scientific">Dictyoglomus turgidum</name>
    <dbReference type="NCBI Taxonomy" id="513050"/>
    <lineage>
        <taxon>Bacteria</taxon>
        <taxon>Pseudomonadati</taxon>
        <taxon>Dictyoglomota</taxon>
        <taxon>Dictyoglomia</taxon>
        <taxon>Dictyoglomales</taxon>
        <taxon>Dictyoglomaceae</taxon>
        <taxon>Dictyoglomus</taxon>
    </lineage>
</organism>
<reference evidence="1" key="1">
    <citation type="journal article" date="2020" name="mSystems">
        <title>Genome- and Community-Level Interaction Insights into Carbon Utilization and Element Cycling Functions of Hydrothermarchaeota in Hydrothermal Sediment.</title>
        <authorList>
            <person name="Zhou Z."/>
            <person name="Liu Y."/>
            <person name="Xu W."/>
            <person name="Pan J."/>
            <person name="Luo Z.H."/>
            <person name="Li M."/>
        </authorList>
    </citation>
    <scope>NUCLEOTIDE SEQUENCE [LARGE SCALE GENOMIC DNA]</scope>
    <source>
        <strain evidence="1">SpSt-751</strain>
    </source>
</reference>
<dbReference type="AlphaFoldDB" id="A0A7C3WVK5"/>
<sequence>MFKLLKKYVEEGRKIIPYQELLKDLGLNTDYPISGKEIGLRKMVRKRLWELGWLVKRKDRDFSKHSTKWVIWTKKVPKNMEMHEFLCKKRFDAWLLEKR</sequence>
<protein>
    <submittedName>
        <fullName evidence="1">Uncharacterized protein</fullName>
    </submittedName>
</protein>
<name>A0A7C3WVK5_9BACT</name>
<proteinExistence type="predicted"/>
<accession>A0A7C3WVK5</accession>
<comment type="caution">
    <text evidence="1">The sequence shown here is derived from an EMBL/GenBank/DDBJ whole genome shotgun (WGS) entry which is preliminary data.</text>
</comment>
<dbReference type="EMBL" id="DTGA01000091">
    <property type="protein sequence ID" value="HGB30991.1"/>
    <property type="molecule type" value="Genomic_DNA"/>
</dbReference>
<gene>
    <name evidence="1" type="ORF">ENV35_03845</name>
</gene>
<evidence type="ECO:0000313" key="1">
    <source>
        <dbReference type="EMBL" id="HGB30991.1"/>
    </source>
</evidence>